<dbReference type="AlphaFoldDB" id="U4LVH5"/>
<comment type="subunit">
    <text evidence="3">Homodimer.</text>
</comment>
<sequence>MSFRIPRRGGLSVSASLLRKPALQPQISRTFFTSSNTSAKAVRYSTITRNALVASIGISAAGGLGWSMRPETQLCDNGKLSPEESDAIQKRENGVTESSPMRLRMEAMIRQKQKEIVEALEKIDGEKFIVDAWARESGGGGVSCVLQDGNVFEKAGVNISIVYGTLPPAAVQSMRAHHKSFDPNDDKVNFFAAGLSMVLHPKNPMAPTVHLNYRYFETMNEDGSTKSWWFGGGTDLTPSYLFDEDAIHFHRTLKEACDRHDPEYYPRFKKWCDDYFYVKHRHESRGIGGIFFDDLEDKDPEQLLSFVTDCLGSFIPGYLPILEKRKDLPFTQDEKNWQQLRRGRYVEFNLVHDRGTKFGLNTPHARIESILMSLPLTARWQYMHEPEKGTREHRMVDVLKNPREWVQTSA</sequence>
<evidence type="ECO:0000313" key="10">
    <source>
        <dbReference type="Proteomes" id="UP000018144"/>
    </source>
</evidence>
<evidence type="ECO:0000256" key="5">
    <source>
        <dbReference type="ARBA" id="ARBA00023002"/>
    </source>
</evidence>
<dbReference type="InterPro" id="IPR036406">
    <property type="entry name" value="Coprogen_oxidase_aer_sf"/>
</dbReference>
<evidence type="ECO:0000313" key="9">
    <source>
        <dbReference type="EMBL" id="CCX32546.1"/>
    </source>
</evidence>
<keyword evidence="6" id="KW-0350">Heme biosynthesis</keyword>
<dbReference type="eggNOG" id="KOG1518">
    <property type="taxonomic scope" value="Eukaryota"/>
</dbReference>
<comment type="pathway">
    <text evidence="1">Porphyrin-containing compound metabolism; protoporphyrin-IX biosynthesis; protoporphyrinogen-IX from coproporphyrinogen-III (O2 route): step 1/1.</text>
</comment>
<dbReference type="UniPathway" id="UPA00251">
    <property type="reaction ID" value="UER00322"/>
</dbReference>
<accession>U4LVH5</accession>
<dbReference type="OrthoDB" id="15318at2759"/>
<dbReference type="PRINTS" id="PR00073">
    <property type="entry name" value="COPRGNOXDASE"/>
</dbReference>
<dbReference type="EC" id="1.3.3.3" evidence="4"/>
<dbReference type="Pfam" id="PF01218">
    <property type="entry name" value="Coprogen_oxidas"/>
    <property type="match status" value="1"/>
</dbReference>
<dbReference type="OMA" id="VHANWRY"/>
<dbReference type="GO" id="GO:0005737">
    <property type="term" value="C:cytoplasm"/>
    <property type="evidence" value="ECO:0007669"/>
    <property type="project" value="TreeGrafter"/>
</dbReference>
<dbReference type="Proteomes" id="UP000018144">
    <property type="component" value="Unassembled WGS sequence"/>
</dbReference>
<name>U4LVH5_PYROM</name>
<reference evidence="9 10" key="1">
    <citation type="journal article" date="2013" name="PLoS Genet.">
        <title>The genome and development-dependent transcriptomes of Pyronema confluens: a window into fungal evolution.</title>
        <authorList>
            <person name="Traeger S."/>
            <person name="Altegoer F."/>
            <person name="Freitag M."/>
            <person name="Gabaldon T."/>
            <person name="Kempken F."/>
            <person name="Kumar A."/>
            <person name="Marcet-Houben M."/>
            <person name="Poggeler S."/>
            <person name="Stajich J.E."/>
            <person name="Nowrousian M."/>
        </authorList>
    </citation>
    <scope>NUCLEOTIDE SEQUENCE [LARGE SCALE GENOMIC DNA]</scope>
    <source>
        <strain evidence="10">CBS 100304</strain>
        <tissue evidence="9">Vegetative mycelium</tissue>
    </source>
</reference>
<dbReference type="PANTHER" id="PTHR10755:SF0">
    <property type="entry name" value="OXYGEN-DEPENDENT COPROPORPHYRINOGEN-III OXIDASE, MITOCHONDRIAL"/>
    <property type="match status" value="1"/>
</dbReference>
<dbReference type="InterPro" id="IPR001260">
    <property type="entry name" value="Coprogen_oxidase_aer"/>
</dbReference>
<dbReference type="InterPro" id="IPR018375">
    <property type="entry name" value="Coprogen_oxidase_CS"/>
</dbReference>
<organism evidence="9 10">
    <name type="scientific">Pyronema omphalodes (strain CBS 100304)</name>
    <name type="common">Pyronema confluens</name>
    <dbReference type="NCBI Taxonomy" id="1076935"/>
    <lineage>
        <taxon>Eukaryota</taxon>
        <taxon>Fungi</taxon>
        <taxon>Dikarya</taxon>
        <taxon>Ascomycota</taxon>
        <taxon>Pezizomycotina</taxon>
        <taxon>Pezizomycetes</taxon>
        <taxon>Pezizales</taxon>
        <taxon>Pyronemataceae</taxon>
        <taxon>Pyronema</taxon>
    </lineage>
</organism>
<evidence type="ECO:0000256" key="7">
    <source>
        <dbReference type="ARBA" id="ARBA00023244"/>
    </source>
</evidence>
<dbReference type="STRING" id="1076935.U4LVH5"/>
<dbReference type="FunFam" id="3.40.1500.10:FF:000002">
    <property type="entry name" value="oxygen-dependent coproporphyrinogen-III oxidase, mitochondrial"/>
    <property type="match status" value="1"/>
</dbReference>
<keyword evidence="5" id="KW-0560">Oxidoreductase</keyword>
<evidence type="ECO:0000256" key="3">
    <source>
        <dbReference type="ARBA" id="ARBA00011738"/>
    </source>
</evidence>
<dbReference type="GO" id="GO:0004109">
    <property type="term" value="F:coproporphyrinogen oxidase activity"/>
    <property type="evidence" value="ECO:0007669"/>
    <property type="project" value="UniProtKB-EC"/>
</dbReference>
<dbReference type="Gene3D" id="3.40.1500.10">
    <property type="entry name" value="Coproporphyrinogen III oxidase, aerobic"/>
    <property type="match status" value="1"/>
</dbReference>
<dbReference type="PANTHER" id="PTHR10755">
    <property type="entry name" value="COPROPORPHYRINOGEN III OXIDASE, MITOCHONDRIAL"/>
    <property type="match status" value="1"/>
</dbReference>
<evidence type="ECO:0000256" key="6">
    <source>
        <dbReference type="ARBA" id="ARBA00023133"/>
    </source>
</evidence>
<gene>
    <name evidence="9" type="ORF">PCON_13386</name>
</gene>
<dbReference type="EMBL" id="HF935890">
    <property type="protein sequence ID" value="CCX32546.1"/>
    <property type="molecule type" value="Genomic_DNA"/>
</dbReference>
<protein>
    <recommendedName>
        <fullName evidence="4">coproporphyrinogen oxidase</fullName>
        <ecNumber evidence="4">1.3.3.3</ecNumber>
    </recommendedName>
</protein>
<evidence type="ECO:0000256" key="2">
    <source>
        <dbReference type="ARBA" id="ARBA00010644"/>
    </source>
</evidence>
<dbReference type="GO" id="GO:0006782">
    <property type="term" value="P:protoporphyrinogen IX biosynthetic process"/>
    <property type="evidence" value="ECO:0007669"/>
    <property type="project" value="UniProtKB-UniPathway"/>
</dbReference>
<feature type="region of interest" description="Disordered" evidence="8">
    <location>
        <begin position="78"/>
        <end position="97"/>
    </location>
</feature>
<proteinExistence type="inferred from homology"/>
<comment type="similarity">
    <text evidence="2">Belongs to the aerobic coproporphyrinogen-III oxidase family.</text>
</comment>
<evidence type="ECO:0000256" key="4">
    <source>
        <dbReference type="ARBA" id="ARBA00012869"/>
    </source>
</evidence>
<keyword evidence="7" id="KW-0627">Porphyrin biosynthesis</keyword>
<keyword evidence="10" id="KW-1185">Reference proteome</keyword>
<dbReference type="PROSITE" id="PS01021">
    <property type="entry name" value="COPROGEN_OXIDASE"/>
    <property type="match status" value="1"/>
</dbReference>
<evidence type="ECO:0000256" key="8">
    <source>
        <dbReference type="SAM" id="MobiDB-lite"/>
    </source>
</evidence>
<dbReference type="NCBIfam" id="NF003727">
    <property type="entry name" value="PRK05330.1"/>
    <property type="match status" value="1"/>
</dbReference>
<dbReference type="SUPFAM" id="SSF102886">
    <property type="entry name" value="Coproporphyrinogen III oxidase"/>
    <property type="match status" value="1"/>
</dbReference>
<evidence type="ECO:0000256" key="1">
    <source>
        <dbReference type="ARBA" id="ARBA00005168"/>
    </source>
</evidence>